<evidence type="ECO:0000313" key="3">
    <source>
        <dbReference type="EMBL" id="JAD97139.1"/>
    </source>
</evidence>
<protein>
    <submittedName>
        <fullName evidence="3">Uncharacterized protein</fullName>
    </submittedName>
</protein>
<feature type="transmembrane region" description="Helical" evidence="2">
    <location>
        <begin position="68"/>
        <end position="91"/>
    </location>
</feature>
<proteinExistence type="predicted"/>
<keyword evidence="2" id="KW-0812">Transmembrane</keyword>
<keyword evidence="2" id="KW-1133">Transmembrane helix</keyword>
<evidence type="ECO:0000256" key="1">
    <source>
        <dbReference type="SAM" id="MobiDB-lite"/>
    </source>
</evidence>
<name>A0A0A9E8U2_ARUDO</name>
<feature type="region of interest" description="Disordered" evidence="1">
    <location>
        <begin position="1"/>
        <end position="46"/>
    </location>
</feature>
<dbReference type="AlphaFoldDB" id="A0A0A9E8U2"/>
<reference evidence="3" key="1">
    <citation type="submission" date="2014-09" db="EMBL/GenBank/DDBJ databases">
        <authorList>
            <person name="Magalhaes I.L.F."/>
            <person name="Oliveira U."/>
            <person name="Santos F.R."/>
            <person name="Vidigal T.H.D.A."/>
            <person name="Brescovit A.D."/>
            <person name="Santos A.J."/>
        </authorList>
    </citation>
    <scope>NUCLEOTIDE SEQUENCE</scope>
    <source>
        <tissue evidence="3">Shoot tissue taken approximately 20 cm above the soil surface</tissue>
    </source>
</reference>
<evidence type="ECO:0000256" key="2">
    <source>
        <dbReference type="SAM" id="Phobius"/>
    </source>
</evidence>
<sequence length="95" mass="10778">MSDQSTLAEEVQDRIPSSPTDLKDQNDMLISGSGSTSKYHADEDKESSPMISRSAILRKSCMRSKRFLWTYESFFVVVVLFSCLSLCVGSYEFYL</sequence>
<keyword evidence="2" id="KW-0472">Membrane</keyword>
<accession>A0A0A9E8U2</accession>
<reference evidence="3" key="2">
    <citation type="journal article" date="2015" name="Data Brief">
        <title>Shoot transcriptome of the giant reed, Arundo donax.</title>
        <authorList>
            <person name="Barrero R.A."/>
            <person name="Guerrero F.D."/>
            <person name="Moolhuijzen P."/>
            <person name="Goolsby J.A."/>
            <person name="Tidwell J."/>
            <person name="Bellgard S.E."/>
            <person name="Bellgard M.I."/>
        </authorList>
    </citation>
    <scope>NUCLEOTIDE SEQUENCE</scope>
    <source>
        <tissue evidence="3">Shoot tissue taken approximately 20 cm above the soil surface</tissue>
    </source>
</reference>
<dbReference type="EMBL" id="GBRH01200756">
    <property type="protein sequence ID" value="JAD97139.1"/>
    <property type="molecule type" value="Transcribed_RNA"/>
</dbReference>
<organism evidence="3">
    <name type="scientific">Arundo donax</name>
    <name type="common">Giant reed</name>
    <name type="synonym">Donax arundinaceus</name>
    <dbReference type="NCBI Taxonomy" id="35708"/>
    <lineage>
        <taxon>Eukaryota</taxon>
        <taxon>Viridiplantae</taxon>
        <taxon>Streptophyta</taxon>
        <taxon>Embryophyta</taxon>
        <taxon>Tracheophyta</taxon>
        <taxon>Spermatophyta</taxon>
        <taxon>Magnoliopsida</taxon>
        <taxon>Liliopsida</taxon>
        <taxon>Poales</taxon>
        <taxon>Poaceae</taxon>
        <taxon>PACMAD clade</taxon>
        <taxon>Arundinoideae</taxon>
        <taxon>Arundineae</taxon>
        <taxon>Arundo</taxon>
    </lineage>
</organism>